<reference evidence="3" key="1">
    <citation type="submission" date="2021-03" db="EMBL/GenBank/DDBJ databases">
        <title>Revisited historic fungal species revealed as producer of novel bioactive compounds through whole genome sequencing and comparative genomics.</title>
        <authorList>
            <person name="Vignolle G.A."/>
            <person name="Hochenegger N."/>
            <person name="Mach R.L."/>
            <person name="Mach-Aigner A.R."/>
            <person name="Javad Rahimi M."/>
            <person name="Salim K.A."/>
            <person name="Chan C.M."/>
            <person name="Lim L.B.L."/>
            <person name="Cai F."/>
            <person name="Druzhinina I.S."/>
            <person name="U'Ren J.M."/>
            <person name="Derntl C."/>
        </authorList>
    </citation>
    <scope>NUCLEOTIDE SEQUENCE</scope>
    <source>
        <strain evidence="3">TUCIM 5799</strain>
    </source>
</reference>
<gene>
    <name evidence="3" type="ORF">JX265_004500</name>
</gene>
<comment type="caution">
    <text evidence="3">The sequence shown here is derived from an EMBL/GenBank/DDBJ whole genome shotgun (WGS) entry which is preliminary data.</text>
</comment>
<dbReference type="InterPro" id="IPR005545">
    <property type="entry name" value="YCII"/>
</dbReference>
<dbReference type="SUPFAM" id="SSF54909">
    <property type="entry name" value="Dimeric alpha+beta barrel"/>
    <property type="match status" value="1"/>
</dbReference>
<dbReference type="PANTHER" id="PTHR33606:SF3">
    <property type="entry name" value="PROTEIN YCII"/>
    <property type="match status" value="1"/>
</dbReference>
<dbReference type="Proteomes" id="UP000829685">
    <property type="component" value="Unassembled WGS sequence"/>
</dbReference>
<dbReference type="Gene3D" id="3.30.70.1060">
    <property type="entry name" value="Dimeric alpha+beta barrel"/>
    <property type="match status" value="1"/>
</dbReference>
<sequence length="182" mass="19955">MATPRLLVPFSSSRQISRTTLARTAAASRALLSPVSRPCPAPPQPRRPLLQARAMASSSSSSSDPARPAISTPPAGKYEFLAVVPDKPGSQPKRLEVRAKHFEGLQPFIDSGFYKAGGAALKDRPEGTDATKWDFYGSTMIMVAESVDECREILRKDIYSKSGVWDVDNAQIWPVKFAFRYP</sequence>
<feature type="compositionally biased region" description="Low complexity" evidence="1">
    <location>
        <begin position="47"/>
        <end position="63"/>
    </location>
</feature>
<evidence type="ECO:0000313" key="4">
    <source>
        <dbReference type="Proteomes" id="UP000829685"/>
    </source>
</evidence>
<name>A0A9Q0ASZ3_9PEZI</name>
<dbReference type="EMBL" id="JAFIMR010000008">
    <property type="protein sequence ID" value="KAI1875442.1"/>
    <property type="molecule type" value="Genomic_DNA"/>
</dbReference>
<feature type="domain" description="YCII-related" evidence="2">
    <location>
        <begin position="80"/>
        <end position="166"/>
    </location>
</feature>
<dbReference type="AlphaFoldDB" id="A0A9Q0ASZ3"/>
<protein>
    <recommendedName>
        <fullName evidence="2">YCII-related domain-containing protein</fullName>
    </recommendedName>
</protein>
<evidence type="ECO:0000256" key="1">
    <source>
        <dbReference type="SAM" id="MobiDB-lite"/>
    </source>
</evidence>
<keyword evidence="4" id="KW-1185">Reference proteome</keyword>
<dbReference type="InterPro" id="IPR011008">
    <property type="entry name" value="Dimeric_a/b-barrel"/>
</dbReference>
<evidence type="ECO:0000259" key="2">
    <source>
        <dbReference type="Pfam" id="PF03795"/>
    </source>
</evidence>
<organism evidence="3 4">
    <name type="scientific">Neoarthrinium moseri</name>
    <dbReference type="NCBI Taxonomy" id="1658444"/>
    <lineage>
        <taxon>Eukaryota</taxon>
        <taxon>Fungi</taxon>
        <taxon>Dikarya</taxon>
        <taxon>Ascomycota</taxon>
        <taxon>Pezizomycotina</taxon>
        <taxon>Sordariomycetes</taxon>
        <taxon>Xylariomycetidae</taxon>
        <taxon>Amphisphaeriales</taxon>
        <taxon>Apiosporaceae</taxon>
        <taxon>Neoarthrinium</taxon>
    </lineage>
</organism>
<feature type="compositionally biased region" description="Pro residues" evidence="1">
    <location>
        <begin position="37"/>
        <end position="46"/>
    </location>
</feature>
<dbReference type="PANTHER" id="PTHR33606">
    <property type="entry name" value="PROTEIN YCII"/>
    <property type="match status" value="1"/>
</dbReference>
<feature type="region of interest" description="Disordered" evidence="1">
    <location>
        <begin position="33"/>
        <end position="71"/>
    </location>
</feature>
<evidence type="ECO:0000313" key="3">
    <source>
        <dbReference type="EMBL" id="KAI1875442.1"/>
    </source>
</evidence>
<proteinExistence type="predicted"/>
<dbReference type="InterPro" id="IPR051807">
    <property type="entry name" value="Sec-metab_biosynth-assoc"/>
</dbReference>
<accession>A0A9Q0ASZ3</accession>
<dbReference type="Pfam" id="PF03795">
    <property type="entry name" value="YCII"/>
    <property type="match status" value="1"/>
</dbReference>